<evidence type="ECO:0000313" key="2">
    <source>
        <dbReference type="EMBL" id="SDW41603.1"/>
    </source>
</evidence>
<sequence>MQISGSAFSSGFSGIQAGQQRVDRAAGEIASQSAARGDGIEETSSQVRENDDLARSLVDLQAGKQDVQVNAKVVKTADDALGTLIDIRA</sequence>
<organism evidence="2 3">
    <name type="scientific">Pseudomonas kuykendallii</name>
    <dbReference type="NCBI Taxonomy" id="1007099"/>
    <lineage>
        <taxon>Bacteria</taxon>
        <taxon>Pseudomonadati</taxon>
        <taxon>Pseudomonadota</taxon>
        <taxon>Gammaproteobacteria</taxon>
        <taxon>Pseudomonadales</taxon>
        <taxon>Pseudomonadaceae</taxon>
        <taxon>Pseudomonas</taxon>
    </lineage>
</organism>
<proteinExistence type="predicted"/>
<accession>A0A1H2TCB9</accession>
<dbReference type="EMBL" id="FNNU01000001">
    <property type="protein sequence ID" value="SDW41603.1"/>
    <property type="molecule type" value="Genomic_DNA"/>
</dbReference>
<dbReference type="STRING" id="1007099.SAMN05216287_0942"/>
<dbReference type="OrthoDB" id="5705747at2"/>
<dbReference type="Proteomes" id="UP000243778">
    <property type="component" value="Unassembled WGS sequence"/>
</dbReference>
<reference evidence="3" key="1">
    <citation type="submission" date="2016-10" db="EMBL/GenBank/DDBJ databases">
        <authorList>
            <person name="Varghese N."/>
            <person name="Submissions S."/>
        </authorList>
    </citation>
    <scope>NUCLEOTIDE SEQUENCE [LARGE SCALE GENOMIC DNA]</scope>
    <source>
        <strain evidence="3">NRRL B-59562</strain>
    </source>
</reference>
<gene>
    <name evidence="2" type="ORF">SAMN05216287_0942</name>
</gene>
<dbReference type="AlphaFoldDB" id="A0A1H2TCB9"/>
<evidence type="ECO:0000313" key="3">
    <source>
        <dbReference type="Proteomes" id="UP000243778"/>
    </source>
</evidence>
<dbReference type="RefSeq" id="WP_090225016.1">
    <property type="nucleotide sequence ID" value="NZ_FNNU01000001.1"/>
</dbReference>
<name>A0A1H2TCB9_9PSED</name>
<protein>
    <recommendedName>
        <fullName evidence="4">Pyrroloquinoline quinone biosynthesis protein PqqE</fullName>
    </recommendedName>
</protein>
<feature type="region of interest" description="Disordered" evidence="1">
    <location>
        <begin position="23"/>
        <end position="51"/>
    </location>
</feature>
<keyword evidence="3" id="KW-1185">Reference proteome</keyword>
<evidence type="ECO:0000256" key="1">
    <source>
        <dbReference type="SAM" id="MobiDB-lite"/>
    </source>
</evidence>
<evidence type="ECO:0008006" key="4">
    <source>
        <dbReference type="Google" id="ProtNLM"/>
    </source>
</evidence>